<dbReference type="GO" id="GO:0006515">
    <property type="term" value="P:protein quality control for misfolded or incompletely synthesized proteins"/>
    <property type="evidence" value="ECO:0007669"/>
    <property type="project" value="TreeGrafter"/>
</dbReference>
<dbReference type="GO" id="GO:0004176">
    <property type="term" value="F:ATP-dependent peptidase activity"/>
    <property type="evidence" value="ECO:0007669"/>
    <property type="project" value="InterPro"/>
</dbReference>
<dbReference type="InterPro" id="IPR029045">
    <property type="entry name" value="ClpP/crotonase-like_dom_sf"/>
</dbReference>
<comment type="similarity">
    <text evidence="1 6">Belongs to the peptidase S14 family.</text>
</comment>
<accession>A0A1I3L2K2</accession>
<dbReference type="GO" id="GO:0051117">
    <property type="term" value="F:ATPase binding"/>
    <property type="evidence" value="ECO:0007669"/>
    <property type="project" value="TreeGrafter"/>
</dbReference>
<organism evidence="7 8">
    <name type="scientific">Planctomicrobium piriforme</name>
    <dbReference type="NCBI Taxonomy" id="1576369"/>
    <lineage>
        <taxon>Bacteria</taxon>
        <taxon>Pseudomonadati</taxon>
        <taxon>Planctomycetota</taxon>
        <taxon>Planctomycetia</taxon>
        <taxon>Planctomycetales</taxon>
        <taxon>Planctomycetaceae</taxon>
        <taxon>Planctomicrobium</taxon>
    </lineage>
</organism>
<dbReference type="Gene3D" id="3.90.226.10">
    <property type="entry name" value="2-enoyl-CoA Hydratase, Chain A, domain 1"/>
    <property type="match status" value="1"/>
</dbReference>
<keyword evidence="2" id="KW-0963">Cytoplasm</keyword>
<dbReference type="EMBL" id="FOQD01000012">
    <property type="protein sequence ID" value="SFI78848.1"/>
    <property type="molecule type" value="Genomic_DNA"/>
</dbReference>
<evidence type="ECO:0000256" key="3">
    <source>
        <dbReference type="ARBA" id="ARBA00022670"/>
    </source>
</evidence>
<evidence type="ECO:0000256" key="1">
    <source>
        <dbReference type="ARBA" id="ARBA00007039"/>
    </source>
</evidence>
<dbReference type="Proteomes" id="UP000199518">
    <property type="component" value="Unassembled WGS sequence"/>
</dbReference>
<dbReference type="InterPro" id="IPR001907">
    <property type="entry name" value="ClpP"/>
</dbReference>
<dbReference type="PRINTS" id="PR00127">
    <property type="entry name" value="CLPPROTEASEP"/>
</dbReference>
<dbReference type="OrthoDB" id="285095at2"/>
<protein>
    <recommendedName>
        <fullName evidence="6">ATP-dependent Clp protease proteolytic subunit</fullName>
    </recommendedName>
</protein>
<evidence type="ECO:0000256" key="5">
    <source>
        <dbReference type="ARBA" id="ARBA00022825"/>
    </source>
</evidence>
<dbReference type="SUPFAM" id="SSF52096">
    <property type="entry name" value="ClpP/crotonase"/>
    <property type="match status" value="1"/>
</dbReference>
<dbReference type="InterPro" id="IPR023562">
    <property type="entry name" value="ClpP/TepA"/>
</dbReference>
<evidence type="ECO:0000256" key="6">
    <source>
        <dbReference type="RuleBase" id="RU003567"/>
    </source>
</evidence>
<evidence type="ECO:0000313" key="7">
    <source>
        <dbReference type="EMBL" id="SFI78848.1"/>
    </source>
</evidence>
<gene>
    <name evidence="7" type="ORF">SAMN05421753_112117</name>
</gene>
<name>A0A1I3L2K2_9PLAN</name>
<dbReference type="CDD" id="cd07016">
    <property type="entry name" value="S14_ClpP_1"/>
    <property type="match status" value="1"/>
</dbReference>
<keyword evidence="8" id="KW-1185">Reference proteome</keyword>
<reference evidence="8" key="1">
    <citation type="submission" date="2016-10" db="EMBL/GenBank/DDBJ databases">
        <authorList>
            <person name="Varghese N."/>
            <person name="Submissions S."/>
        </authorList>
    </citation>
    <scope>NUCLEOTIDE SEQUENCE [LARGE SCALE GENOMIC DNA]</scope>
    <source>
        <strain evidence="8">DSM 26348</strain>
    </source>
</reference>
<dbReference type="RefSeq" id="WP_092051894.1">
    <property type="nucleotide sequence ID" value="NZ_FOQD01000012.1"/>
</dbReference>
<sequence length="259" mass="27958">MAFNDNRETVPELSIIGPIGESDEFGNVNNVAKVAEFLQANASAPKISVLISSAGGNVYDGLAIFEALLRFPGEVHTYGTGIVASAASIIFLAGSTRELSSNCDLMIHQCSMTIEGGRESDLRRYAEVAATANRKMRDIISQRTGQPIKVVESWMAEEKWFNAHDSKSFGFSTIVSGSVEARASFNLSRFKNVPAAVQRRNSVKTLAHAAQVQAIQSDRARQRKGVAASMTTAQKVKAFGQPKSLADLYKIGRGEKLAT</sequence>
<dbReference type="PANTHER" id="PTHR10381:SF70">
    <property type="entry name" value="ATP-DEPENDENT CLP PROTEASE PROTEOLYTIC SUBUNIT"/>
    <property type="match status" value="1"/>
</dbReference>
<dbReference type="GO" id="GO:0004252">
    <property type="term" value="F:serine-type endopeptidase activity"/>
    <property type="evidence" value="ECO:0007669"/>
    <property type="project" value="InterPro"/>
</dbReference>
<dbReference type="AlphaFoldDB" id="A0A1I3L2K2"/>
<keyword evidence="3 7" id="KW-0645">Protease</keyword>
<keyword evidence="5" id="KW-0720">Serine protease</keyword>
<evidence type="ECO:0000313" key="8">
    <source>
        <dbReference type="Proteomes" id="UP000199518"/>
    </source>
</evidence>
<dbReference type="STRING" id="1576369.SAMN05421753_112117"/>
<dbReference type="GO" id="GO:0009368">
    <property type="term" value="C:endopeptidase Clp complex"/>
    <property type="evidence" value="ECO:0007669"/>
    <property type="project" value="TreeGrafter"/>
</dbReference>
<evidence type="ECO:0000256" key="2">
    <source>
        <dbReference type="ARBA" id="ARBA00022490"/>
    </source>
</evidence>
<dbReference type="PANTHER" id="PTHR10381">
    <property type="entry name" value="ATP-DEPENDENT CLP PROTEASE PROTEOLYTIC SUBUNIT"/>
    <property type="match status" value="1"/>
</dbReference>
<evidence type="ECO:0000256" key="4">
    <source>
        <dbReference type="ARBA" id="ARBA00022801"/>
    </source>
</evidence>
<keyword evidence="4" id="KW-0378">Hydrolase</keyword>
<proteinExistence type="inferred from homology"/>
<dbReference type="Pfam" id="PF00574">
    <property type="entry name" value="CLP_protease"/>
    <property type="match status" value="1"/>
</dbReference>